<dbReference type="VEuPathDB" id="FungiDB:PABG_07134"/>
<proteinExistence type="predicted"/>
<accession>A0A1D2JKQ6</accession>
<sequence>MRVTAKRDFPSYILLIIFITSFNLVVVHHAFTPCEPHYLLTAKFMILLHRIQCPTTIMTGKLTLHKSPKRKCDETDYQRRTVSTFPSSSQTTATSVRDLADDHSPDIGNSPPISVAAELDELDLHLTSSHGLEHTILDLTQDKKVADRVDEGPFAPGEINLESSSLVASIINNDGGTKTRAFVGRGSTSTSPALDSKCNPKTIPHSKHKSRRKSPPLSSNVEENPLTWHDSEITGYAPTDPNDDGYGINGIGFKPTAAVAWERSQRREKQVAEWKSREAREARERRKSRRDGITVDQHAKSSAHSCKRVRFDIATED</sequence>
<keyword evidence="2" id="KW-0812">Transmembrane</keyword>
<evidence type="ECO:0000256" key="2">
    <source>
        <dbReference type="SAM" id="Phobius"/>
    </source>
</evidence>
<evidence type="ECO:0000313" key="4">
    <source>
        <dbReference type="Proteomes" id="UP000242814"/>
    </source>
</evidence>
<feature type="transmembrane region" description="Helical" evidence="2">
    <location>
        <begin position="12"/>
        <end position="31"/>
    </location>
</feature>
<feature type="region of interest" description="Disordered" evidence="1">
    <location>
        <begin position="75"/>
        <end position="113"/>
    </location>
</feature>
<dbReference type="AlphaFoldDB" id="A0A1D2JKQ6"/>
<evidence type="ECO:0000313" key="3">
    <source>
        <dbReference type="EMBL" id="ODH39599.1"/>
    </source>
</evidence>
<dbReference type="EMBL" id="LZYO01000050">
    <property type="protein sequence ID" value="ODH39599.1"/>
    <property type="molecule type" value="Genomic_DNA"/>
</dbReference>
<feature type="compositionally biased region" description="Basic residues" evidence="1">
    <location>
        <begin position="204"/>
        <end position="214"/>
    </location>
</feature>
<dbReference type="Proteomes" id="UP000242814">
    <property type="component" value="Unassembled WGS sequence"/>
</dbReference>
<feature type="region of interest" description="Disordered" evidence="1">
    <location>
        <begin position="182"/>
        <end position="247"/>
    </location>
</feature>
<reference evidence="3 4" key="1">
    <citation type="submission" date="2016-06" db="EMBL/GenBank/DDBJ databases">
        <authorList>
            <person name="Kjaerup R.B."/>
            <person name="Dalgaard T.S."/>
            <person name="Juul-Madsen H.R."/>
        </authorList>
    </citation>
    <scope>NUCLEOTIDE SEQUENCE [LARGE SCALE GENOMIC DNA]</scope>
    <source>
        <strain evidence="3 4">Pb300</strain>
    </source>
</reference>
<protein>
    <submittedName>
        <fullName evidence="3">Uncharacterized protein</fullName>
    </submittedName>
</protein>
<gene>
    <name evidence="3" type="ORF">ACO22_01841</name>
</gene>
<organism evidence="3 4">
    <name type="scientific">Paracoccidioides brasiliensis</name>
    <dbReference type="NCBI Taxonomy" id="121759"/>
    <lineage>
        <taxon>Eukaryota</taxon>
        <taxon>Fungi</taxon>
        <taxon>Dikarya</taxon>
        <taxon>Ascomycota</taxon>
        <taxon>Pezizomycotina</taxon>
        <taxon>Eurotiomycetes</taxon>
        <taxon>Eurotiomycetidae</taxon>
        <taxon>Onygenales</taxon>
        <taxon>Ajellomycetaceae</taxon>
        <taxon>Paracoccidioides</taxon>
    </lineage>
</organism>
<keyword evidence="2" id="KW-1133">Transmembrane helix</keyword>
<feature type="region of interest" description="Disordered" evidence="1">
    <location>
        <begin position="268"/>
        <end position="305"/>
    </location>
</feature>
<feature type="compositionally biased region" description="Basic and acidic residues" evidence="1">
    <location>
        <begin position="268"/>
        <end position="299"/>
    </location>
</feature>
<comment type="caution">
    <text evidence="3">The sequence shown here is derived from an EMBL/GenBank/DDBJ whole genome shotgun (WGS) entry which is preliminary data.</text>
</comment>
<evidence type="ECO:0000256" key="1">
    <source>
        <dbReference type="SAM" id="MobiDB-lite"/>
    </source>
</evidence>
<dbReference type="VEuPathDB" id="FungiDB:PADG_05096"/>
<feature type="compositionally biased region" description="Polar residues" evidence="1">
    <location>
        <begin position="80"/>
        <end position="95"/>
    </location>
</feature>
<name>A0A1D2JKQ6_PARBR</name>
<keyword evidence="2" id="KW-0472">Membrane</keyword>